<comment type="caution">
    <text evidence="2">The sequence shown here is derived from an EMBL/GenBank/DDBJ whole genome shotgun (WGS) entry which is preliminary data.</text>
</comment>
<evidence type="ECO:0000256" key="1">
    <source>
        <dbReference type="SAM" id="Phobius"/>
    </source>
</evidence>
<keyword evidence="1" id="KW-0812">Transmembrane</keyword>
<gene>
    <name evidence="2" type="ORF">ISP17_01105</name>
</gene>
<reference evidence="2 3" key="1">
    <citation type="submission" date="2020-10" db="EMBL/GenBank/DDBJ databases">
        <title>Phylogeny of dyella-like bacteria.</title>
        <authorList>
            <person name="Fu J."/>
        </authorList>
    </citation>
    <scope>NUCLEOTIDE SEQUENCE [LARGE SCALE GENOMIC DNA]</scope>
    <source>
        <strain evidence="2 3">Gsoil3046</strain>
    </source>
</reference>
<dbReference type="EMBL" id="JADIKM010000001">
    <property type="protein sequence ID" value="MFK2902543.1"/>
    <property type="molecule type" value="Genomic_DNA"/>
</dbReference>
<dbReference type="Proteomes" id="UP001620460">
    <property type="component" value="Unassembled WGS sequence"/>
</dbReference>
<dbReference type="Pfam" id="PF07343">
    <property type="entry name" value="DUF1475"/>
    <property type="match status" value="1"/>
</dbReference>
<feature type="transmembrane region" description="Helical" evidence="1">
    <location>
        <begin position="27"/>
        <end position="47"/>
    </location>
</feature>
<protein>
    <submittedName>
        <fullName evidence="2">DUF1475 family protein</fullName>
    </submittedName>
</protein>
<evidence type="ECO:0000313" key="2">
    <source>
        <dbReference type="EMBL" id="MFK2902543.1"/>
    </source>
</evidence>
<feature type="transmembrane region" description="Helical" evidence="1">
    <location>
        <begin position="59"/>
        <end position="78"/>
    </location>
</feature>
<organism evidence="2 3">
    <name type="scientific">Dyella ginsengisoli</name>
    <dbReference type="NCBI Taxonomy" id="363848"/>
    <lineage>
        <taxon>Bacteria</taxon>
        <taxon>Pseudomonadati</taxon>
        <taxon>Pseudomonadota</taxon>
        <taxon>Gammaproteobacteria</taxon>
        <taxon>Lysobacterales</taxon>
        <taxon>Rhodanobacteraceae</taxon>
        <taxon>Dyella</taxon>
    </lineage>
</organism>
<keyword evidence="1" id="KW-0472">Membrane</keyword>
<evidence type="ECO:0000313" key="3">
    <source>
        <dbReference type="Proteomes" id="UP001620460"/>
    </source>
</evidence>
<proteinExistence type="predicted"/>
<keyword evidence="1" id="KW-1133">Transmembrane helix</keyword>
<keyword evidence="3" id="KW-1185">Reference proteome</keyword>
<name>A0ABW8JNV2_9GAMM</name>
<accession>A0ABW8JNV2</accession>
<sequence>MLVYTSWASLQQPVMQWQGLTAGPDRYWTIATLLDAYFGFITFYVWVCFKERRALPRAGWFVAIMLLGNMAMSAYVLLQLLRLRPDQPVSDVLTSRHPMT</sequence>
<dbReference type="InterPro" id="IPR009943">
    <property type="entry name" value="DUF1475"/>
</dbReference>